<reference evidence="4 5" key="1">
    <citation type="journal article" date="2019" name="PLoS Pathog.">
        <title>Genome sequence of the bovine parasite Schistosoma bovis Tanzania.</title>
        <authorList>
            <person name="Oey H."/>
            <person name="Zakrzewski M."/>
            <person name="Gobert G."/>
            <person name="Gravermann K."/>
            <person name="Stoye J."/>
            <person name="Jones M."/>
            <person name="Mcmanus D."/>
            <person name="Krause L."/>
        </authorList>
    </citation>
    <scope>NUCLEOTIDE SEQUENCE [LARGE SCALE GENOMIC DNA]</scope>
    <source>
        <strain evidence="4 5">TAN1997</strain>
    </source>
</reference>
<evidence type="ECO:0000313" key="4">
    <source>
        <dbReference type="EMBL" id="RTG90350.1"/>
    </source>
</evidence>
<sequence length="848" mass="96395">MIYAAENHVFSFHSTLSRRMSRLSLKRSPPHTPTLSSCNQSLHNVEIGKHVGRYGPGFLWSLFESMESNTRVAFSFHTYSSTMIDHHRGLLISEVNFLKSGFYCTDKRTTFIFDKKRLDRINKNRRQDLILQTLRNDLINLNKLKHPRFIQLIHDIEETNEYLTFITEPVIGSLADMYINDQDSSFCELEIIFGIYQITDALRYLHSTQELMHCNINTASILLVNKSIWKLGGLNFLEKIVDTTKITPKFTGCSVKVPVFAQPDLDFIAPEAQMYNSMSPLADMFSLGMVVCAIHNQGHSLIDSEQNPNVYVKQLPEIPNNFEKICERLPRALLEPVRKMISKDVRERPTSQLFALLKVFNEPVVLSYEGLLTLNDKSLNQKKEFFGRLPKVIPLFEPTSMVILDLSDFFINHISQDDIGNLLLPEIFVCLEPGTPKSLETVQNAISVLSNYLNNTQIVQSILPQLKEIYNRKTSNPKIRIACLECLGKLLKKLTLPTLCDDVLPFVSSIRTVDRELVLAVVALNRRLISDRNNEISYTYIAGMLLPSMVNFLALKTLTISDFRTVINLTRTMLDLIDRQRSVELRSQTGSKSVGGSCSDMSSSFGAPRNLPLIAMQRPTIDSELLYVDMDDSKLSRSSLDYRRSSGSEVTGTSRWSRNSLLIQRLQASKHRSESLLFNTKHRNSIGDHRFWNESASNPNFNYHGHSSTNSRIGPSPFYNSSPTCDDLYKMRRYSGNILTRSTDNQVNVYDNLGSLNVPRYNNGFLDPRRHSYGFTPSTSTKSLITVNVCEGPFVTPLSHRGSIRRNSGWSCGQFSASQVNLTISLIHQYDLFFIISIVCILSVISKY</sequence>
<dbReference type="InterPro" id="IPR011989">
    <property type="entry name" value="ARM-like"/>
</dbReference>
<dbReference type="PANTHER" id="PTHR12984:SF16">
    <property type="entry name" value="BLACK MATCH, ISOFORM H"/>
    <property type="match status" value="1"/>
</dbReference>
<organism evidence="4 5">
    <name type="scientific">Schistosoma bovis</name>
    <name type="common">Blood fluke</name>
    <dbReference type="NCBI Taxonomy" id="6184"/>
    <lineage>
        <taxon>Eukaryota</taxon>
        <taxon>Metazoa</taxon>
        <taxon>Spiralia</taxon>
        <taxon>Lophotrochozoa</taxon>
        <taxon>Platyhelminthes</taxon>
        <taxon>Trematoda</taxon>
        <taxon>Digenea</taxon>
        <taxon>Strigeidida</taxon>
        <taxon>Schistosomatoidea</taxon>
        <taxon>Schistosomatidae</taxon>
        <taxon>Schistosoma</taxon>
    </lineage>
</organism>
<dbReference type="EMBL" id="QMKO01001448">
    <property type="protein sequence ID" value="RTG90350.1"/>
    <property type="molecule type" value="Genomic_DNA"/>
</dbReference>
<dbReference type="Pfam" id="PF00069">
    <property type="entry name" value="Pkinase"/>
    <property type="match status" value="1"/>
</dbReference>
<dbReference type="GO" id="GO:0004672">
    <property type="term" value="F:protein kinase activity"/>
    <property type="evidence" value="ECO:0007669"/>
    <property type="project" value="InterPro"/>
</dbReference>
<accession>A0A430QRM2</accession>
<dbReference type="Gene3D" id="1.25.10.10">
    <property type="entry name" value="Leucine-rich Repeat Variant"/>
    <property type="match status" value="1"/>
</dbReference>
<dbReference type="GO" id="GO:0005524">
    <property type="term" value="F:ATP binding"/>
    <property type="evidence" value="ECO:0007669"/>
    <property type="project" value="InterPro"/>
</dbReference>
<dbReference type="SUPFAM" id="SSF56112">
    <property type="entry name" value="Protein kinase-like (PK-like)"/>
    <property type="match status" value="1"/>
</dbReference>
<dbReference type="SUPFAM" id="SSF48371">
    <property type="entry name" value="ARM repeat"/>
    <property type="match status" value="1"/>
</dbReference>
<dbReference type="PROSITE" id="PS50011">
    <property type="entry name" value="PROTEIN_KINASE_DOM"/>
    <property type="match status" value="1"/>
</dbReference>
<keyword evidence="2" id="KW-0812">Transmembrane</keyword>
<keyword evidence="2" id="KW-0472">Membrane</keyword>
<keyword evidence="5" id="KW-1185">Reference proteome</keyword>
<dbReference type="InterPro" id="IPR016024">
    <property type="entry name" value="ARM-type_fold"/>
</dbReference>
<comment type="similarity">
    <text evidence="1">Belongs to the protein kinase superfamily.</text>
</comment>
<evidence type="ECO:0000256" key="2">
    <source>
        <dbReference type="SAM" id="Phobius"/>
    </source>
</evidence>
<dbReference type="STRING" id="6184.A0A430QRM2"/>
<proteinExistence type="inferred from homology"/>
<dbReference type="PANTHER" id="PTHR12984">
    <property type="entry name" value="SCY1-RELATED S/T PROTEIN KINASE-LIKE"/>
    <property type="match status" value="1"/>
</dbReference>
<gene>
    <name evidence="4" type="ORF">DC041_0005181</name>
</gene>
<evidence type="ECO:0000313" key="5">
    <source>
        <dbReference type="Proteomes" id="UP000290809"/>
    </source>
</evidence>
<feature type="domain" description="Protein kinase" evidence="3">
    <location>
        <begin position="48"/>
        <end position="365"/>
    </location>
</feature>
<evidence type="ECO:0000256" key="1">
    <source>
        <dbReference type="ARBA" id="ARBA00038349"/>
    </source>
</evidence>
<dbReference type="SMART" id="SM00220">
    <property type="entry name" value="S_TKc"/>
    <property type="match status" value="1"/>
</dbReference>
<name>A0A430QRM2_SCHBO</name>
<feature type="transmembrane region" description="Helical" evidence="2">
    <location>
        <begin position="826"/>
        <end position="845"/>
    </location>
</feature>
<feature type="non-terminal residue" evidence="4">
    <location>
        <position position="848"/>
    </location>
</feature>
<dbReference type="InterPro" id="IPR000719">
    <property type="entry name" value="Prot_kinase_dom"/>
</dbReference>
<dbReference type="AlphaFoldDB" id="A0A430QRM2"/>
<dbReference type="InterPro" id="IPR051177">
    <property type="entry name" value="CIK-Related_Protein"/>
</dbReference>
<evidence type="ECO:0000259" key="3">
    <source>
        <dbReference type="PROSITE" id="PS50011"/>
    </source>
</evidence>
<keyword evidence="2" id="KW-1133">Transmembrane helix</keyword>
<dbReference type="Proteomes" id="UP000290809">
    <property type="component" value="Unassembled WGS sequence"/>
</dbReference>
<dbReference type="Gene3D" id="1.10.510.10">
    <property type="entry name" value="Transferase(Phosphotransferase) domain 1"/>
    <property type="match status" value="1"/>
</dbReference>
<protein>
    <submittedName>
        <fullName evidence="4">SCY1-like protein 2</fullName>
    </submittedName>
</protein>
<dbReference type="InterPro" id="IPR011009">
    <property type="entry name" value="Kinase-like_dom_sf"/>
</dbReference>
<comment type="caution">
    <text evidence="4">The sequence shown here is derived from an EMBL/GenBank/DDBJ whole genome shotgun (WGS) entry which is preliminary data.</text>
</comment>